<protein>
    <submittedName>
        <fullName evidence="2">Uncharacterized protein</fullName>
    </submittedName>
</protein>
<dbReference type="EMBL" id="CP001771">
    <property type="protein sequence ID" value="ADB42842.1"/>
    <property type="molecule type" value="Genomic_DNA"/>
</dbReference>
<proteinExistence type="predicted"/>
<keyword evidence="2" id="KW-0614">Plasmid</keyword>
<dbReference type="RefSeq" id="WP_012931321.1">
    <property type="nucleotide sequence ID" value="NC_013732.1"/>
</dbReference>
<feature type="chain" id="PRO_5003036014" evidence="1">
    <location>
        <begin position="20"/>
        <end position="190"/>
    </location>
</feature>
<organism evidence="2 3">
    <name type="scientific">Spirosoma linguale (strain ATCC 33905 / DSM 74 / LMG 10896 / Claus 1)</name>
    <dbReference type="NCBI Taxonomy" id="504472"/>
    <lineage>
        <taxon>Bacteria</taxon>
        <taxon>Pseudomonadati</taxon>
        <taxon>Bacteroidota</taxon>
        <taxon>Cytophagia</taxon>
        <taxon>Cytophagales</taxon>
        <taxon>Cytophagaceae</taxon>
        <taxon>Spirosoma</taxon>
    </lineage>
</organism>
<evidence type="ECO:0000313" key="3">
    <source>
        <dbReference type="Proteomes" id="UP000002028"/>
    </source>
</evidence>
<keyword evidence="3" id="KW-1185">Reference proteome</keyword>
<name>D2QVL0_SPILD</name>
<reference evidence="2 3" key="1">
    <citation type="journal article" date="2010" name="Stand. Genomic Sci.">
        <title>Complete genome sequence of Spirosoma linguale type strain (1).</title>
        <authorList>
            <person name="Lail K."/>
            <person name="Sikorski J."/>
            <person name="Saunders E."/>
            <person name="Lapidus A."/>
            <person name="Glavina Del Rio T."/>
            <person name="Copeland A."/>
            <person name="Tice H."/>
            <person name="Cheng J.-F."/>
            <person name="Lucas S."/>
            <person name="Nolan M."/>
            <person name="Bruce D."/>
            <person name="Goodwin L."/>
            <person name="Pitluck S."/>
            <person name="Ivanova N."/>
            <person name="Mavromatis K."/>
            <person name="Ovchinnikova G."/>
            <person name="Pati A."/>
            <person name="Chen A."/>
            <person name="Palaniappan K."/>
            <person name="Land M."/>
            <person name="Hauser L."/>
            <person name="Chang Y.-J."/>
            <person name="Jeffries C.D."/>
            <person name="Chain P."/>
            <person name="Brettin T."/>
            <person name="Detter J.C."/>
            <person name="Schuetze A."/>
            <person name="Rohde M."/>
            <person name="Tindall B.J."/>
            <person name="Goeker M."/>
            <person name="Bristow J."/>
            <person name="Eisen J.A."/>
            <person name="Markowitz V."/>
            <person name="Hugenholtz P."/>
            <person name="Kyrpides N.C."/>
            <person name="Klenk H.-P."/>
            <person name="Chen F."/>
        </authorList>
    </citation>
    <scope>NUCLEOTIDE SEQUENCE [LARGE SCALE GENOMIC DNA]</scope>
    <source>
        <strain evidence="3">ATCC 33905 / DSM 74 / LMG 10896 / Claus 1</strain>
    </source>
</reference>
<feature type="signal peptide" evidence="1">
    <location>
        <begin position="1"/>
        <end position="19"/>
    </location>
</feature>
<evidence type="ECO:0000256" key="1">
    <source>
        <dbReference type="SAM" id="SignalP"/>
    </source>
</evidence>
<gene>
    <name evidence="2" type="ordered locus">Slin_6895</name>
</gene>
<accession>D2QVL0</accession>
<sequence>MYNKLNVLFFLGISLTAAAQTTTLPSGLFRSAEGFQQNQVLLGVDCQSEKHRIRLHEFIGKPFVTVIHSGKSYQYNKDSLFGYRDCEGQSFRFVADNQHYPIINPTESVLIYKLVQPPIAKAPGYTKLYFSKDARSPVEVLTLANLKNAFPQNHPFHDRLDAQFGNGGDLSAYDAMHRMTKINWLLKESR</sequence>
<dbReference type="KEGG" id="sli:Slin_6895"/>
<dbReference type="Proteomes" id="UP000002028">
    <property type="component" value="Plasmid pSLIN02"/>
</dbReference>
<geneLocation type="plasmid" evidence="2 3">
    <name>pSLIN02</name>
</geneLocation>
<keyword evidence="1" id="KW-0732">Signal</keyword>
<evidence type="ECO:0000313" key="2">
    <source>
        <dbReference type="EMBL" id="ADB42842.1"/>
    </source>
</evidence>
<dbReference type="HOGENOM" id="CLU_122823_0_0_10"/>
<dbReference type="AlphaFoldDB" id="D2QVL0"/>